<feature type="compositionally biased region" description="Basic and acidic residues" evidence="1">
    <location>
        <begin position="173"/>
        <end position="187"/>
    </location>
</feature>
<feature type="region of interest" description="Disordered" evidence="1">
    <location>
        <begin position="146"/>
        <end position="187"/>
    </location>
</feature>
<organism evidence="3 4">
    <name type="scientific">Gillisia mitskevichiae</name>
    <dbReference type="NCBI Taxonomy" id="270921"/>
    <lineage>
        <taxon>Bacteria</taxon>
        <taxon>Pseudomonadati</taxon>
        <taxon>Bacteroidota</taxon>
        <taxon>Flavobacteriia</taxon>
        <taxon>Flavobacteriales</taxon>
        <taxon>Flavobacteriaceae</taxon>
        <taxon>Gillisia</taxon>
    </lineage>
</organism>
<comment type="caution">
    <text evidence="3">The sequence shown here is derived from an EMBL/GenBank/DDBJ whole genome shotgun (WGS) entry which is preliminary data.</text>
</comment>
<evidence type="ECO:0000256" key="1">
    <source>
        <dbReference type="SAM" id="MobiDB-lite"/>
    </source>
</evidence>
<keyword evidence="2" id="KW-0732">Signal</keyword>
<dbReference type="AlphaFoldDB" id="A0A495PWS0"/>
<name>A0A495PWS0_9FLAO</name>
<sequence length="187" mass="22168">MKNRISLMLIMFIFSLTTFAQVEKQEMKHKGEDHKMHMKMMGDQDPAEFSDKMGMKLGLNAEQKEAVKKAQLKRKESLMELNKDHKKIMASEDAENMAKERSEMHAGMMEINEDFNESMMDVLDDSQYVQWNTMHTEQMKMHEEKMKMHDEKSKMKEGKMKEGKMKMKMKTIKTKEKDDMDDDNPVR</sequence>
<feature type="chain" id="PRO_5019721831" evidence="2">
    <location>
        <begin position="21"/>
        <end position="187"/>
    </location>
</feature>
<feature type="signal peptide" evidence="2">
    <location>
        <begin position="1"/>
        <end position="20"/>
    </location>
</feature>
<protein>
    <submittedName>
        <fullName evidence="3">Uncharacterized protein</fullName>
    </submittedName>
</protein>
<evidence type="ECO:0000256" key="2">
    <source>
        <dbReference type="SAM" id="SignalP"/>
    </source>
</evidence>
<gene>
    <name evidence="3" type="ORF">BC962_0011</name>
</gene>
<evidence type="ECO:0000313" key="3">
    <source>
        <dbReference type="EMBL" id="RKS55057.1"/>
    </source>
</evidence>
<keyword evidence="4" id="KW-1185">Reference proteome</keyword>
<dbReference type="RefSeq" id="WP_121343897.1">
    <property type="nucleotide sequence ID" value="NZ_RBLG01000001.1"/>
</dbReference>
<accession>A0A495PWS0</accession>
<dbReference type="EMBL" id="RBLG01000001">
    <property type="protein sequence ID" value="RKS55057.1"/>
    <property type="molecule type" value="Genomic_DNA"/>
</dbReference>
<evidence type="ECO:0000313" key="4">
    <source>
        <dbReference type="Proteomes" id="UP000276282"/>
    </source>
</evidence>
<dbReference type="OrthoDB" id="956918at2"/>
<proteinExistence type="predicted"/>
<feature type="compositionally biased region" description="Basic and acidic residues" evidence="1">
    <location>
        <begin position="146"/>
        <end position="165"/>
    </location>
</feature>
<dbReference type="Proteomes" id="UP000276282">
    <property type="component" value="Unassembled WGS sequence"/>
</dbReference>
<reference evidence="3 4" key="1">
    <citation type="submission" date="2018-10" db="EMBL/GenBank/DDBJ databases">
        <title>Genomic Encyclopedia of Archaeal and Bacterial Type Strains, Phase II (KMG-II): from individual species to whole genera.</title>
        <authorList>
            <person name="Goeker M."/>
        </authorList>
    </citation>
    <scope>NUCLEOTIDE SEQUENCE [LARGE SCALE GENOMIC DNA]</scope>
    <source>
        <strain evidence="3 4">DSM 19839</strain>
    </source>
</reference>